<organism evidence="5 6">
    <name type="scientific">Candidatus Fervidibacter sacchari</name>
    <dbReference type="NCBI Taxonomy" id="1448929"/>
    <lineage>
        <taxon>Bacteria</taxon>
        <taxon>Candidatus Fervidibacterota</taxon>
        <taxon>Candidatus Fervidibacter</taxon>
    </lineage>
</organism>
<evidence type="ECO:0000259" key="4">
    <source>
        <dbReference type="Pfam" id="PF01717"/>
    </source>
</evidence>
<feature type="domain" description="Cobalamin-independent methionine synthase MetE C-terminal/archaeal" evidence="4">
    <location>
        <begin position="10"/>
        <end position="69"/>
    </location>
</feature>
<evidence type="ECO:0000256" key="1">
    <source>
        <dbReference type="ARBA" id="ARBA00001947"/>
    </source>
</evidence>
<gene>
    <name evidence="5" type="ORF">M2350_000788</name>
</gene>
<dbReference type="Proteomes" id="UP001204798">
    <property type="component" value="Unassembled WGS sequence"/>
</dbReference>
<evidence type="ECO:0000313" key="6">
    <source>
        <dbReference type="Proteomes" id="UP001204798"/>
    </source>
</evidence>
<evidence type="ECO:0000313" key="5">
    <source>
        <dbReference type="EMBL" id="MCS3918391.1"/>
    </source>
</evidence>
<dbReference type="InterPro" id="IPR038071">
    <property type="entry name" value="UROD/MetE-like_sf"/>
</dbReference>
<reference evidence="5 6" key="1">
    <citation type="submission" date="2022-08" db="EMBL/GenBank/DDBJ databases">
        <title>Bacterial and archaeal communities from various locations to study Microbial Dark Matter (Phase II).</title>
        <authorList>
            <person name="Stepanauskas R."/>
        </authorList>
    </citation>
    <scope>NUCLEOTIDE SEQUENCE [LARGE SCALE GENOMIC DNA]</scope>
    <source>
        <strain evidence="5 6">PD1</strain>
    </source>
</reference>
<proteinExistence type="predicted"/>
<dbReference type="PANTHER" id="PTHR30519">
    <property type="entry name" value="5-METHYLTETRAHYDROPTEROYLTRIGLUTAMATE--HOMOCYSTEINE METHYLTRANSFERASE"/>
    <property type="match status" value="1"/>
</dbReference>
<protein>
    <submittedName>
        <fullName evidence="5">5-methyltetrahydropteroyltriglutamate--homocysteine methyltransferase</fullName>
        <ecNumber evidence="5">2.1.1.14</ecNumber>
    </submittedName>
</protein>
<evidence type="ECO:0000256" key="2">
    <source>
        <dbReference type="ARBA" id="ARBA00022723"/>
    </source>
</evidence>
<dbReference type="SUPFAM" id="SSF51726">
    <property type="entry name" value="UROD/MetE-like"/>
    <property type="match status" value="1"/>
</dbReference>
<dbReference type="EMBL" id="JANUCP010000001">
    <property type="protein sequence ID" value="MCS3918391.1"/>
    <property type="molecule type" value="Genomic_DNA"/>
</dbReference>
<comment type="cofactor">
    <cofactor evidence="1">
        <name>Zn(2+)</name>
        <dbReference type="ChEBI" id="CHEBI:29105"/>
    </cofactor>
</comment>
<comment type="caution">
    <text evidence="5">The sequence shown here is derived from an EMBL/GenBank/DDBJ whole genome shotgun (WGS) entry which is preliminary data.</text>
</comment>
<dbReference type="RefSeq" id="WP_259094126.1">
    <property type="nucleotide sequence ID" value="NZ_CP130454.1"/>
</dbReference>
<keyword evidence="6" id="KW-1185">Reference proteome</keyword>
<sequence>MAVVIELPILPVTSVGSFPKPPYLQQARIQFRRGEISYEKLHELELQATREVIAMQEEVGADLLVHGEMG</sequence>
<keyword evidence="5" id="KW-0808">Transferase</keyword>
<accession>A0ABT2EKD9</accession>
<keyword evidence="5" id="KW-0489">Methyltransferase</keyword>
<dbReference type="InterPro" id="IPR002629">
    <property type="entry name" value="Met_Synth_C/arc"/>
</dbReference>
<dbReference type="GO" id="GO:0003871">
    <property type="term" value="F:5-methyltetrahydropteroyltriglutamate-homocysteine S-methyltransferase activity"/>
    <property type="evidence" value="ECO:0007669"/>
    <property type="project" value="UniProtKB-EC"/>
</dbReference>
<keyword evidence="3" id="KW-0862">Zinc</keyword>
<name>A0ABT2EKD9_9BACT</name>
<dbReference type="EC" id="2.1.1.14" evidence="5"/>
<dbReference type="Pfam" id="PF01717">
    <property type="entry name" value="Meth_synt_2"/>
    <property type="match status" value="1"/>
</dbReference>
<dbReference type="Gene3D" id="3.20.20.210">
    <property type="match status" value="1"/>
</dbReference>
<dbReference type="GO" id="GO:0032259">
    <property type="term" value="P:methylation"/>
    <property type="evidence" value="ECO:0007669"/>
    <property type="project" value="UniProtKB-KW"/>
</dbReference>
<evidence type="ECO:0000256" key="3">
    <source>
        <dbReference type="ARBA" id="ARBA00022833"/>
    </source>
</evidence>
<keyword evidence="2" id="KW-0479">Metal-binding</keyword>